<name>A0A7Y9ZAY2_9MICO</name>
<keyword evidence="2" id="KW-1185">Reference proteome</keyword>
<gene>
    <name evidence="1" type="ORF">BKA03_002171</name>
</gene>
<evidence type="ECO:0000313" key="2">
    <source>
        <dbReference type="Proteomes" id="UP000547973"/>
    </source>
</evidence>
<comment type="caution">
    <text evidence="1">The sequence shown here is derived from an EMBL/GenBank/DDBJ whole genome shotgun (WGS) entry which is preliminary data.</text>
</comment>
<dbReference type="RefSeq" id="WP_062076189.1">
    <property type="nucleotide sequence ID" value="NZ_BBRC01000019.1"/>
</dbReference>
<reference evidence="1 2" key="1">
    <citation type="submission" date="2020-07" db="EMBL/GenBank/DDBJ databases">
        <title>Sequencing the genomes of 1000 actinobacteria strains.</title>
        <authorList>
            <person name="Klenk H.-P."/>
        </authorList>
    </citation>
    <scope>NUCLEOTIDE SEQUENCE [LARGE SCALE GENOMIC DNA]</scope>
    <source>
        <strain evidence="1 2">DSM 19970</strain>
    </source>
</reference>
<dbReference type="AlphaFoldDB" id="A0A7Y9ZAY2"/>
<accession>A0A7Y9ZAY2</accession>
<organism evidence="1 2">
    <name type="scientific">Demequina lutea</name>
    <dbReference type="NCBI Taxonomy" id="431489"/>
    <lineage>
        <taxon>Bacteria</taxon>
        <taxon>Bacillati</taxon>
        <taxon>Actinomycetota</taxon>
        <taxon>Actinomycetes</taxon>
        <taxon>Micrococcales</taxon>
        <taxon>Demequinaceae</taxon>
        <taxon>Demequina</taxon>
    </lineage>
</organism>
<dbReference type="Proteomes" id="UP000547973">
    <property type="component" value="Unassembled WGS sequence"/>
</dbReference>
<dbReference type="EMBL" id="JACBZO010000001">
    <property type="protein sequence ID" value="NYI42052.1"/>
    <property type="molecule type" value="Genomic_DNA"/>
</dbReference>
<proteinExistence type="predicted"/>
<sequence>MTIVCDLEAHGRLRVETMERTSIAGVPLWLGHSTKRRGVHMFRVNEGVKVTSLWGDNLASASPRKIVTDDGEIDREAFEGLRENADIKCSKCDDSIRFRYKWELEALLDAFAQAGQSEVSIATLRRAREALRPGRDTSA</sequence>
<protein>
    <submittedName>
        <fullName evidence="1">Uncharacterized protein</fullName>
    </submittedName>
</protein>
<evidence type="ECO:0000313" key="1">
    <source>
        <dbReference type="EMBL" id="NYI42052.1"/>
    </source>
</evidence>